<evidence type="ECO:0000313" key="14">
    <source>
        <dbReference type="Proteomes" id="UP001519289"/>
    </source>
</evidence>
<keyword evidence="4" id="KW-0235">DNA replication</keyword>
<dbReference type="PROSITE" id="PS51462">
    <property type="entry name" value="NUDIX"/>
    <property type="match status" value="1"/>
</dbReference>
<evidence type="ECO:0000256" key="10">
    <source>
        <dbReference type="ARBA" id="ARBA00035861"/>
    </source>
</evidence>
<comment type="caution">
    <text evidence="13">The sequence shown here is derived from an EMBL/GenBank/DDBJ whole genome shotgun (WGS) entry which is preliminary data.</text>
</comment>
<keyword evidence="14" id="KW-1185">Reference proteome</keyword>
<evidence type="ECO:0000256" key="2">
    <source>
        <dbReference type="ARBA" id="ARBA00005582"/>
    </source>
</evidence>
<dbReference type="InterPro" id="IPR047127">
    <property type="entry name" value="MutT-like"/>
</dbReference>
<evidence type="ECO:0000313" key="13">
    <source>
        <dbReference type="EMBL" id="MBP2018182.1"/>
    </source>
</evidence>
<keyword evidence="8" id="KW-0460">Magnesium</keyword>
<protein>
    <recommendedName>
        <fullName evidence="11">8-oxo-dGTP diphosphatase</fullName>
        <ecNumber evidence="11">3.6.1.55</ecNumber>
    </recommendedName>
</protein>
<keyword evidence="7 13" id="KW-0378">Hydrolase</keyword>
<evidence type="ECO:0000256" key="6">
    <source>
        <dbReference type="ARBA" id="ARBA00022763"/>
    </source>
</evidence>
<comment type="similarity">
    <text evidence="2">Belongs to the Nudix hydrolase family.</text>
</comment>
<evidence type="ECO:0000256" key="1">
    <source>
        <dbReference type="ARBA" id="ARBA00001946"/>
    </source>
</evidence>
<dbReference type="EC" id="3.6.1.55" evidence="11"/>
<evidence type="ECO:0000256" key="4">
    <source>
        <dbReference type="ARBA" id="ARBA00022705"/>
    </source>
</evidence>
<accession>A0ABS4JRM2</accession>
<organism evidence="13 14">
    <name type="scientific">Symbiobacterium terraclitae</name>
    <dbReference type="NCBI Taxonomy" id="557451"/>
    <lineage>
        <taxon>Bacteria</taxon>
        <taxon>Bacillati</taxon>
        <taxon>Bacillota</taxon>
        <taxon>Clostridia</taxon>
        <taxon>Eubacteriales</taxon>
        <taxon>Symbiobacteriaceae</taxon>
        <taxon>Symbiobacterium</taxon>
    </lineage>
</organism>
<dbReference type="Pfam" id="PF00293">
    <property type="entry name" value="NUDIX"/>
    <property type="match status" value="1"/>
</dbReference>
<feature type="domain" description="Nudix hydrolase" evidence="12">
    <location>
        <begin position="2"/>
        <end position="127"/>
    </location>
</feature>
<evidence type="ECO:0000256" key="11">
    <source>
        <dbReference type="ARBA" id="ARBA00038905"/>
    </source>
</evidence>
<sequence length="136" mass="14964">MRQVDVVGAVIQNEAGEVLCARRASDKAQGGLWEFPGGKIEPGEQPAESLRREICEELGCEIAVGERVAETTYRYPHAVVRLVTFRARLVRGQPTPREHAELRWLPVADLGRLSWAPADLPTVARLQAEAGVRAGR</sequence>
<proteinExistence type="inferred from homology"/>
<comment type="catalytic activity">
    <reaction evidence="10">
        <text>8-oxo-dGTP + H2O = 8-oxo-dGMP + diphosphate + H(+)</text>
        <dbReference type="Rhea" id="RHEA:31575"/>
        <dbReference type="ChEBI" id="CHEBI:15377"/>
        <dbReference type="ChEBI" id="CHEBI:15378"/>
        <dbReference type="ChEBI" id="CHEBI:33019"/>
        <dbReference type="ChEBI" id="CHEBI:63224"/>
        <dbReference type="ChEBI" id="CHEBI:77896"/>
        <dbReference type="EC" id="3.6.1.55"/>
    </reaction>
</comment>
<dbReference type="InterPro" id="IPR000086">
    <property type="entry name" value="NUDIX_hydrolase_dom"/>
</dbReference>
<dbReference type="CDD" id="cd03425">
    <property type="entry name" value="NUDIX_MutT_NudA_like"/>
    <property type="match status" value="1"/>
</dbReference>
<dbReference type="SUPFAM" id="SSF55811">
    <property type="entry name" value="Nudix"/>
    <property type="match status" value="1"/>
</dbReference>
<dbReference type="PANTHER" id="PTHR47707">
    <property type="entry name" value="8-OXO-DGTP DIPHOSPHATASE"/>
    <property type="match status" value="1"/>
</dbReference>
<dbReference type="PANTHER" id="PTHR47707:SF1">
    <property type="entry name" value="NUDIX HYDROLASE FAMILY PROTEIN"/>
    <property type="match status" value="1"/>
</dbReference>
<dbReference type="Gene3D" id="3.90.79.10">
    <property type="entry name" value="Nucleoside Triphosphate Pyrophosphohydrolase"/>
    <property type="match status" value="1"/>
</dbReference>
<evidence type="ECO:0000256" key="3">
    <source>
        <dbReference type="ARBA" id="ARBA00022457"/>
    </source>
</evidence>
<dbReference type="GO" id="GO:0035539">
    <property type="term" value="F:8-oxo-7,8-dihydrodeoxyguanosine triphosphate pyrophosphatase activity"/>
    <property type="evidence" value="ECO:0007669"/>
    <property type="project" value="UniProtKB-EC"/>
</dbReference>
<dbReference type="InterPro" id="IPR015797">
    <property type="entry name" value="NUDIX_hydrolase-like_dom_sf"/>
</dbReference>
<keyword evidence="3" id="KW-0515">Mutator protein</keyword>
<name>A0ABS4JRM2_9FIRM</name>
<evidence type="ECO:0000259" key="12">
    <source>
        <dbReference type="PROSITE" id="PS51462"/>
    </source>
</evidence>
<dbReference type="Proteomes" id="UP001519289">
    <property type="component" value="Unassembled WGS sequence"/>
</dbReference>
<dbReference type="InterPro" id="IPR020476">
    <property type="entry name" value="Nudix_hydrolase"/>
</dbReference>
<dbReference type="PRINTS" id="PR00502">
    <property type="entry name" value="NUDIXFAMILY"/>
</dbReference>
<evidence type="ECO:0000256" key="7">
    <source>
        <dbReference type="ARBA" id="ARBA00022801"/>
    </source>
</evidence>
<keyword evidence="5" id="KW-0479">Metal-binding</keyword>
<dbReference type="RefSeq" id="WP_245302421.1">
    <property type="nucleotide sequence ID" value="NZ_JAGGLG010000010.1"/>
</dbReference>
<dbReference type="EMBL" id="JAGGLG010000010">
    <property type="protein sequence ID" value="MBP2018182.1"/>
    <property type="molecule type" value="Genomic_DNA"/>
</dbReference>
<evidence type="ECO:0000256" key="8">
    <source>
        <dbReference type="ARBA" id="ARBA00022842"/>
    </source>
</evidence>
<evidence type="ECO:0000256" key="5">
    <source>
        <dbReference type="ARBA" id="ARBA00022723"/>
    </source>
</evidence>
<reference evidence="13 14" key="1">
    <citation type="submission" date="2021-03" db="EMBL/GenBank/DDBJ databases">
        <title>Genomic Encyclopedia of Type Strains, Phase IV (KMG-IV): sequencing the most valuable type-strain genomes for metagenomic binning, comparative biology and taxonomic classification.</title>
        <authorList>
            <person name="Goeker M."/>
        </authorList>
    </citation>
    <scope>NUCLEOTIDE SEQUENCE [LARGE SCALE GENOMIC DNA]</scope>
    <source>
        <strain evidence="13 14">DSM 27138</strain>
    </source>
</reference>
<comment type="cofactor">
    <cofactor evidence="1">
        <name>Mg(2+)</name>
        <dbReference type="ChEBI" id="CHEBI:18420"/>
    </cofactor>
</comment>
<gene>
    <name evidence="13" type="ORF">J2Z79_001581</name>
</gene>
<keyword evidence="6" id="KW-0227">DNA damage</keyword>
<keyword evidence="9" id="KW-0234">DNA repair</keyword>
<evidence type="ECO:0000256" key="9">
    <source>
        <dbReference type="ARBA" id="ARBA00023204"/>
    </source>
</evidence>